<feature type="transmembrane region" description="Helical" evidence="1">
    <location>
        <begin position="12"/>
        <end position="36"/>
    </location>
</feature>
<organism evidence="2 3">
    <name type="scientific">Candidatus Nomurabacteria bacterium RIFCSPHIGHO2_01_FULL_40_12</name>
    <dbReference type="NCBI Taxonomy" id="1801737"/>
    <lineage>
        <taxon>Bacteria</taxon>
        <taxon>Candidatus Nomuraibacteriota</taxon>
    </lineage>
</organism>
<dbReference type="Proteomes" id="UP000177602">
    <property type="component" value="Unassembled WGS sequence"/>
</dbReference>
<keyword evidence="1" id="KW-1133">Transmembrane helix</keyword>
<dbReference type="InterPro" id="IPR045584">
    <property type="entry name" value="Pilin-like"/>
</dbReference>
<evidence type="ECO:0000256" key="1">
    <source>
        <dbReference type="SAM" id="Phobius"/>
    </source>
</evidence>
<name>A0A1F6V1I2_9BACT</name>
<sequence>MKEYKRIKKNGGMTYTEIIVVLSIFSVMTSIVLFNYGEFQAKVDIKNLASDIALKIVEAQKASLSGKLPPSAQQSLITSPSTWKPSYGIYINPVSDNKSFIYFTDIDQDGNFNDPNCLPNTECLDKIIITKGNSISNIDVFYQGDATSYGLNDLTITFSRLNSGAIIKSSQIVPPLPSPVSYVQLTIVSLKLPTAKIKLYPSGRIQVN</sequence>
<dbReference type="EMBL" id="MFTN01000006">
    <property type="protein sequence ID" value="OGI63316.1"/>
    <property type="molecule type" value="Genomic_DNA"/>
</dbReference>
<accession>A0A1F6V1I2</accession>
<dbReference type="SUPFAM" id="SSF54523">
    <property type="entry name" value="Pili subunits"/>
    <property type="match status" value="1"/>
</dbReference>
<evidence type="ECO:0000313" key="3">
    <source>
        <dbReference type="Proteomes" id="UP000177602"/>
    </source>
</evidence>
<keyword evidence="1" id="KW-0812">Transmembrane</keyword>
<reference evidence="2 3" key="1">
    <citation type="journal article" date="2016" name="Nat. Commun.">
        <title>Thousands of microbial genomes shed light on interconnected biogeochemical processes in an aquifer system.</title>
        <authorList>
            <person name="Anantharaman K."/>
            <person name="Brown C.T."/>
            <person name="Hug L.A."/>
            <person name="Sharon I."/>
            <person name="Castelle C.J."/>
            <person name="Probst A.J."/>
            <person name="Thomas B.C."/>
            <person name="Singh A."/>
            <person name="Wilkins M.J."/>
            <person name="Karaoz U."/>
            <person name="Brodie E.L."/>
            <person name="Williams K.H."/>
            <person name="Hubbard S.S."/>
            <person name="Banfield J.F."/>
        </authorList>
    </citation>
    <scope>NUCLEOTIDE SEQUENCE [LARGE SCALE GENOMIC DNA]</scope>
</reference>
<protein>
    <submittedName>
        <fullName evidence="2">Uncharacterized protein</fullName>
    </submittedName>
</protein>
<dbReference type="AlphaFoldDB" id="A0A1F6V1I2"/>
<gene>
    <name evidence="2" type="ORF">A2818_01215</name>
</gene>
<proteinExistence type="predicted"/>
<evidence type="ECO:0000313" key="2">
    <source>
        <dbReference type="EMBL" id="OGI63316.1"/>
    </source>
</evidence>
<keyword evidence="1" id="KW-0472">Membrane</keyword>
<comment type="caution">
    <text evidence="2">The sequence shown here is derived from an EMBL/GenBank/DDBJ whole genome shotgun (WGS) entry which is preliminary data.</text>
</comment>
<dbReference type="STRING" id="1801737.A2818_01215"/>